<gene>
    <name evidence="2" type="ORF">RchiOBHm_Chr7g0218351</name>
</gene>
<reference evidence="2 3" key="1">
    <citation type="journal article" date="2018" name="Nat. Genet.">
        <title>The Rosa genome provides new insights in the design of modern roses.</title>
        <authorList>
            <person name="Bendahmane M."/>
        </authorList>
    </citation>
    <scope>NUCLEOTIDE SEQUENCE [LARGE SCALE GENOMIC DNA]</scope>
    <source>
        <strain evidence="3">cv. Old Blush</strain>
    </source>
</reference>
<protein>
    <submittedName>
        <fullName evidence="2">Uncharacterized protein</fullName>
    </submittedName>
</protein>
<feature type="transmembrane region" description="Helical" evidence="1">
    <location>
        <begin position="15"/>
        <end position="33"/>
    </location>
</feature>
<keyword evidence="1" id="KW-0472">Membrane</keyword>
<dbReference type="AlphaFoldDB" id="A0A2P6PC94"/>
<name>A0A2P6PC94_ROSCH</name>
<keyword evidence="1" id="KW-0812">Transmembrane</keyword>
<dbReference type="Proteomes" id="UP000238479">
    <property type="component" value="Chromosome 7"/>
</dbReference>
<evidence type="ECO:0000313" key="3">
    <source>
        <dbReference type="Proteomes" id="UP000238479"/>
    </source>
</evidence>
<proteinExistence type="predicted"/>
<organism evidence="2 3">
    <name type="scientific">Rosa chinensis</name>
    <name type="common">China rose</name>
    <dbReference type="NCBI Taxonomy" id="74649"/>
    <lineage>
        <taxon>Eukaryota</taxon>
        <taxon>Viridiplantae</taxon>
        <taxon>Streptophyta</taxon>
        <taxon>Embryophyta</taxon>
        <taxon>Tracheophyta</taxon>
        <taxon>Spermatophyta</taxon>
        <taxon>Magnoliopsida</taxon>
        <taxon>eudicotyledons</taxon>
        <taxon>Gunneridae</taxon>
        <taxon>Pentapetalae</taxon>
        <taxon>rosids</taxon>
        <taxon>fabids</taxon>
        <taxon>Rosales</taxon>
        <taxon>Rosaceae</taxon>
        <taxon>Rosoideae</taxon>
        <taxon>Rosoideae incertae sedis</taxon>
        <taxon>Rosa</taxon>
    </lineage>
</organism>
<accession>A0A2P6PC94</accession>
<keyword evidence="3" id="KW-1185">Reference proteome</keyword>
<dbReference type="Gramene" id="PRQ19545">
    <property type="protein sequence ID" value="PRQ19545"/>
    <property type="gene ID" value="RchiOBHm_Chr7g0218351"/>
</dbReference>
<dbReference type="EMBL" id="PDCK01000045">
    <property type="protein sequence ID" value="PRQ19545.1"/>
    <property type="molecule type" value="Genomic_DNA"/>
</dbReference>
<evidence type="ECO:0000256" key="1">
    <source>
        <dbReference type="SAM" id="Phobius"/>
    </source>
</evidence>
<sequence length="84" mass="9765">MGDYNASTREITKKSGSVCVIIKTFFSLFFFFFDRSDMKKCFNMGNYATKMFSWSAADQGLFAPLIRNYLLNYRLIEIGRLTCI</sequence>
<evidence type="ECO:0000313" key="2">
    <source>
        <dbReference type="EMBL" id="PRQ19545.1"/>
    </source>
</evidence>
<comment type="caution">
    <text evidence="2">The sequence shown here is derived from an EMBL/GenBank/DDBJ whole genome shotgun (WGS) entry which is preliminary data.</text>
</comment>
<keyword evidence="1" id="KW-1133">Transmembrane helix</keyword>